<dbReference type="Pfam" id="PF00078">
    <property type="entry name" value="RVT_1"/>
    <property type="match status" value="1"/>
</dbReference>
<reference evidence="2" key="1">
    <citation type="submission" date="2017-05" db="UniProtKB">
        <authorList>
            <consortium name="EnsemblMetazoa"/>
        </authorList>
    </citation>
    <scope>IDENTIFICATION</scope>
</reference>
<accession>A0A1X7SH48</accession>
<dbReference type="OrthoDB" id="7477527at2759"/>
<dbReference type="PANTHER" id="PTHR33050">
    <property type="entry name" value="REVERSE TRANSCRIPTASE DOMAIN-CONTAINING PROTEIN"/>
    <property type="match status" value="1"/>
</dbReference>
<dbReference type="Gene3D" id="3.10.10.10">
    <property type="entry name" value="HIV Type 1 Reverse Transcriptase, subunit A, domain 1"/>
    <property type="match status" value="1"/>
</dbReference>
<name>A0A1X7SH48_AMPQE</name>
<dbReference type="eggNOG" id="KOG0017">
    <property type="taxonomic scope" value="Eukaryota"/>
</dbReference>
<dbReference type="InterPro" id="IPR000477">
    <property type="entry name" value="RT_dom"/>
</dbReference>
<dbReference type="CDD" id="cd03714">
    <property type="entry name" value="RT_DIRS1"/>
    <property type="match status" value="1"/>
</dbReference>
<dbReference type="SUPFAM" id="SSF56672">
    <property type="entry name" value="DNA/RNA polymerases"/>
    <property type="match status" value="1"/>
</dbReference>
<dbReference type="OMA" id="YICACAK"/>
<dbReference type="InterPro" id="IPR043128">
    <property type="entry name" value="Rev_trsase/Diguanyl_cyclase"/>
</dbReference>
<dbReference type="AlphaFoldDB" id="A0A1X7SH48"/>
<evidence type="ECO:0000313" key="2">
    <source>
        <dbReference type="EnsemblMetazoa" id="Aqu2.1.01421_001"/>
    </source>
</evidence>
<dbReference type="Gene3D" id="3.30.70.270">
    <property type="match status" value="1"/>
</dbReference>
<dbReference type="PROSITE" id="PS50878">
    <property type="entry name" value="RT_POL"/>
    <property type="match status" value="1"/>
</dbReference>
<dbReference type="InterPro" id="IPR043502">
    <property type="entry name" value="DNA/RNA_pol_sf"/>
</dbReference>
<dbReference type="InterPro" id="IPR052055">
    <property type="entry name" value="Hepadnavirus_pol/RT"/>
</dbReference>
<dbReference type="InParanoid" id="A0A1X7SH48"/>
<proteinExistence type="predicted"/>
<protein>
    <recommendedName>
        <fullName evidence="1">Reverse transcriptase domain-containing protein</fullName>
    </recommendedName>
</protein>
<evidence type="ECO:0000259" key="1">
    <source>
        <dbReference type="PROSITE" id="PS50878"/>
    </source>
</evidence>
<sequence>MEGLHTLKDLLKKGDWMTKVDLKDAYFMIPIQQQDRPFLRFSMESQDYQFSCLLFGLSCAPWVFTKTLKPVLTLLRELGVRLVAYIDDILVLAETKEMAQCHTEALMYLLQNLGYIIHPEKTVTQPAQEIEFLGMMVDSRALELRLPGQKIRKLRKEAAMIIKDHQLSQTPPTIREVSRLLGKFNSLSQAVVMGESRNLHSIPILNTSETGIDGIEYRFRDYICACAKPRGINYSNN</sequence>
<feature type="domain" description="Reverse transcriptase" evidence="1">
    <location>
        <begin position="1"/>
        <end position="137"/>
    </location>
</feature>
<organism evidence="2">
    <name type="scientific">Amphimedon queenslandica</name>
    <name type="common">Sponge</name>
    <dbReference type="NCBI Taxonomy" id="400682"/>
    <lineage>
        <taxon>Eukaryota</taxon>
        <taxon>Metazoa</taxon>
        <taxon>Porifera</taxon>
        <taxon>Demospongiae</taxon>
        <taxon>Heteroscleromorpha</taxon>
        <taxon>Haplosclerida</taxon>
        <taxon>Niphatidae</taxon>
        <taxon>Amphimedon</taxon>
    </lineage>
</organism>
<dbReference type="EnsemblMetazoa" id="Aqu2.1.01421_001">
    <property type="protein sequence ID" value="Aqu2.1.01421_001"/>
    <property type="gene ID" value="Aqu2.1.01421"/>
</dbReference>
<dbReference type="PANTHER" id="PTHR33050:SF7">
    <property type="entry name" value="RIBONUCLEASE H"/>
    <property type="match status" value="1"/>
</dbReference>